<name>A0AA36N338_9DINO</name>
<sequence>MPIQKQLSDFFTSPSLPAQEYLYSDDEFPTDPAEVDLTQDCDELEDELTEMNTQPAPNTQASQTRLLANRDMLGRRYARYQLSVYSGKVQSRYDAKWDPKSTDDELKAALLRCLRKIPDAIWRSSSRANVRASKEKSHLQMCLGLVKTASWRGVPMPSKKTFEFLELTKLILELMRRLAKKRSLALAGSSIQINKNHQSAPHVDGNNSGPSFMLGQGCWTGGQLFVEDSSGDFVIELPADVKKIGKPGQKVVGSLLNIRDDTIVEFDGTRIHATFPFQGERYSMIMFTMGTESYHETPDEVRVFLSTLGFPLTNDTPPISKEREMLICHAATGQPVHDQPGRHIPPGSGAKRAKRARSNKGRRSEGDTDSTNARPAQKRREGSKGVRGESSGFANDVSQPHGTVWTPWTQADVEKLQELAGAKRPLRFKAVAAKMGKTEQEVRQHWLEMNKQQLRKSFSASFRN</sequence>
<dbReference type="InterPro" id="IPR001005">
    <property type="entry name" value="SANT/Myb"/>
</dbReference>
<dbReference type="AlphaFoldDB" id="A0AA36N338"/>
<feature type="compositionally biased region" description="Polar residues" evidence="1">
    <location>
        <begin position="392"/>
        <end position="404"/>
    </location>
</feature>
<dbReference type="Proteomes" id="UP001178507">
    <property type="component" value="Unassembled WGS sequence"/>
</dbReference>
<evidence type="ECO:0000313" key="3">
    <source>
        <dbReference type="EMBL" id="CAJ1392666.1"/>
    </source>
</evidence>
<feature type="region of interest" description="Disordered" evidence="1">
    <location>
        <begin position="332"/>
        <end position="404"/>
    </location>
</feature>
<keyword evidence="4" id="KW-1185">Reference proteome</keyword>
<evidence type="ECO:0000256" key="1">
    <source>
        <dbReference type="SAM" id="MobiDB-lite"/>
    </source>
</evidence>
<reference evidence="3" key="1">
    <citation type="submission" date="2023-08" db="EMBL/GenBank/DDBJ databases">
        <authorList>
            <person name="Chen Y."/>
            <person name="Shah S."/>
            <person name="Dougan E. K."/>
            <person name="Thang M."/>
            <person name="Chan C."/>
        </authorList>
    </citation>
    <scope>NUCLEOTIDE SEQUENCE</scope>
</reference>
<gene>
    <name evidence="3" type="ORF">EVOR1521_LOCUS17708</name>
</gene>
<dbReference type="EMBL" id="CAUJNA010002380">
    <property type="protein sequence ID" value="CAJ1392666.1"/>
    <property type="molecule type" value="Genomic_DNA"/>
</dbReference>
<dbReference type="SMART" id="SM00717">
    <property type="entry name" value="SANT"/>
    <property type="match status" value="1"/>
</dbReference>
<comment type="caution">
    <text evidence="3">The sequence shown here is derived from an EMBL/GenBank/DDBJ whole genome shotgun (WGS) entry which is preliminary data.</text>
</comment>
<proteinExistence type="predicted"/>
<organism evidence="3 4">
    <name type="scientific">Effrenium voratum</name>
    <dbReference type="NCBI Taxonomy" id="2562239"/>
    <lineage>
        <taxon>Eukaryota</taxon>
        <taxon>Sar</taxon>
        <taxon>Alveolata</taxon>
        <taxon>Dinophyceae</taxon>
        <taxon>Suessiales</taxon>
        <taxon>Symbiodiniaceae</taxon>
        <taxon>Effrenium</taxon>
    </lineage>
</organism>
<feature type="domain" description="Myb-like" evidence="2">
    <location>
        <begin position="404"/>
        <end position="452"/>
    </location>
</feature>
<protein>
    <recommendedName>
        <fullName evidence="2">Myb-like domain-containing protein</fullName>
    </recommendedName>
</protein>
<feature type="compositionally biased region" description="Basic and acidic residues" evidence="1">
    <location>
        <begin position="378"/>
        <end position="387"/>
    </location>
</feature>
<feature type="compositionally biased region" description="Basic residues" evidence="1">
    <location>
        <begin position="351"/>
        <end position="361"/>
    </location>
</feature>
<dbReference type="CDD" id="cd00167">
    <property type="entry name" value="SANT"/>
    <property type="match status" value="1"/>
</dbReference>
<evidence type="ECO:0000313" key="4">
    <source>
        <dbReference type="Proteomes" id="UP001178507"/>
    </source>
</evidence>
<accession>A0AA36N338</accession>
<evidence type="ECO:0000259" key="2">
    <source>
        <dbReference type="SMART" id="SM00717"/>
    </source>
</evidence>